<dbReference type="EMBL" id="JH971392">
    <property type="protein sequence ID" value="EKM78252.1"/>
    <property type="molecule type" value="Genomic_DNA"/>
</dbReference>
<organism evidence="1 2">
    <name type="scientific">Agaricus bisporus var. burnettii (strain JB137-S8 / ATCC MYA-4627 / FGSC 10392)</name>
    <name type="common">White button mushroom</name>
    <dbReference type="NCBI Taxonomy" id="597362"/>
    <lineage>
        <taxon>Eukaryota</taxon>
        <taxon>Fungi</taxon>
        <taxon>Dikarya</taxon>
        <taxon>Basidiomycota</taxon>
        <taxon>Agaricomycotina</taxon>
        <taxon>Agaricomycetes</taxon>
        <taxon>Agaricomycetidae</taxon>
        <taxon>Agaricales</taxon>
        <taxon>Agaricineae</taxon>
        <taxon>Agaricaceae</taxon>
        <taxon>Agaricus</taxon>
    </lineage>
</organism>
<dbReference type="HOGENOM" id="CLU_2503770_0_0_1"/>
<dbReference type="Proteomes" id="UP000008493">
    <property type="component" value="Unassembled WGS sequence"/>
</dbReference>
<keyword evidence="2" id="KW-1185">Reference proteome</keyword>
<protein>
    <submittedName>
        <fullName evidence="1">Uncharacterized protein</fullName>
    </submittedName>
</protein>
<dbReference type="AlphaFoldDB" id="K5X5N4"/>
<dbReference type="RefSeq" id="XP_007330950.1">
    <property type="nucleotide sequence ID" value="XM_007330888.1"/>
</dbReference>
<dbReference type="OMA" id="KLVFTEC"/>
<sequence length="86" mass="9738">MATKLLEAVGKWFLEPSSNEETRGLEDAFLTPSLLFDGIARVCANHARDRHLCKNLAQDMRFLLIACQLHVNCMSNTCKLVFTECH</sequence>
<reference evidence="2" key="1">
    <citation type="journal article" date="2012" name="Proc. Natl. Acad. Sci. U.S.A.">
        <title>Genome sequence of the button mushroom Agaricus bisporus reveals mechanisms governing adaptation to a humic-rich ecological niche.</title>
        <authorList>
            <person name="Morin E."/>
            <person name="Kohler A."/>
            <person name="Baker A.R."/>
            <person name="Foulongne-Oriol M."/>
            <person name="Lombard V."/>
            <person name="Nagy L.G."/>
            <person name="Ohm R.A."/>
            <person name="Patyshakuliyeva A."/>
            <person name="Brun A."/>
            <person name="Aerts A.L."/>
            <person name="Bailey A.M."/>
            <person name="Billette C."/>
            <person name="Coutinho P.M."/>
            <person name="Deakin G."/>
            <person name="Doddapaneni H."/>
            <person name="Floudas D."/>
            <person name="Grimwood J."/>
            <person name="Hilden K."/>
            <person name="Kuees U."/>
            <person name="LaButti K.M."/>
            <person name="Lapidus A."/>
            <person name="Lindquist E.A."/>
            <person name="Lucas S.M."/>
            <person name="Murat C."/>
            <person name="Riley R.W."/>
            <person name="Salamov A.A."/>
            <person name="Schmutz J."/>
            <person name="Subramanian V."/>
            <person name="Woesten H.A.B."/>
            <person name="Xu J."/>
            <person name="Eastwood D.C."/>
            <person name="Foster G.D."/>
            <person name="Sonnenberg A.S."/>
            <person name="Cullen D."/>
            <person name="de Vries R.P."/>
            <person name="Lundell T."/>
            <person name="Hibbett D.S."/>
            <person name="Henrissat B."/>
            <person name="Burton K.S."/>
            <person name="Kerrigan R.W."/>
            <person name="Challen M.P."/>
            <person name="Grigoriev I.V."/>
            <person name="Martin F."/>
        </authorList>
    </citation>
    <scope>NUCLEOTIDE SEQUENCE [LARGE SCALE GENOMIC DNA]</scope>
    <source>
        <strain evidence="2">JB137-S8 / ATCC MYA-4627 / FGSC 10392</strain>
    </source>
</reference>
<feature type="non-terminal residue" evidence="1">
    <location>
        <position position="86"/>
    </location>
</feature>
<accession>K5X5N4</accession>
<evidence type="ECO:0000313" key="1">
    <source>
        <dbReference type="EMBL" id="EKM78252.1"/>
    </source>
</evidence>
<dbReference type="GeneID" id="18824391"/>
<proteinExistence type="predicted"/>
<evidence type="ECO:0000313" key="2">
    <source>
        <dbReference type="Proteomes" id="UP000008493"/>
    </source>
</evidence>
<gene>
    <name evidence="1" type="ORF">AGABI1DRAFT_114583</name>
</gene>
<dbReference type="KEGG" id="abp:AGABI1DRAFT114583"/>
<name>K5X5N4_AGABU</name>
<dbReference type="InParanoid" id="K5X5N4"/>